<dbReference type="SFLD" id="SFLDS00029">
    <property type="entry name" value="Radical_SAM"/>
    <property type="match status" value="1"/>
</dbReference>
<dbReference type="GO" id="GO:0003824">
    <property type="term" value="F:catalytic activity"/>
    <property type="evidence" value="ECO:0007669"/>
    <property type="project" value="InterPro"/>
</dbReference>
<evidence type="ECO:0000256" key="4">
    <source>
        <dbReference type="ARBA" id="ARBA00023014"/>
    </source>
</evidence>
<evidence type="ECO:0000313" key="5">
    <source>
        <dbReference type="EMBL" id="ODN30399.1"/>
    </source>
</evidence>
<dbReference type="Proteomes" id="UP000094570">
    <property type="component" value="Unassembled WGS sequence"/>
</dbReference>
<evidence type="ECO:0000313" key="6">
    <source>
        <dbReference type="Proteomes" id="UP000094570"/>
    </source>
</evidence>
<dbReference type="AlphaFoldDB" id="A0A1E3G2C3"/>
<dbReference type="Pfam" id="PF13353">
    <property type="entry name" value="Fer4_12"/>
    <property type="match status" value="1"/>
</dbReference>
<dbReference type="InterPro" id="IPR013785">
    <property type="entry name" value="Aldolase_TIM"/>
</dbReference>
<dbReference type="OrthoDB" id="9782387at2"/>
<keyword evidence="1" id="KW-0949">S-adenosyl-L-methionine</keyword>
<dbReference type="EMBL" id="LWAF01000007">
    <property type="protein sequence ID" value="ODN30399.1"/>
    <property type="molecule type" value="Genomic_DNA"/>
</dbReference>
<keyword evidence="6" id="KW-1185">Reference proteome</keyword>
<keyword evidence="4" id="KW-0411">Iron-sulfur</keyword>
<sequence length="175" mass="20123">MYSEVLIHQRVGKPLVRVVRFSHGDHPSLPALSVYFQGCDAHPKCVGCHNPETWDFDENFEVDYIILKDRVIEKISMLLKVNEKVALVLLGGEPLSQRNRFWAISLARDVKQTFGDSVTVLVYTWRTMDDLLREGVDISYFDEMVLGRYEKSLHTGGFPASSNQVYLKREELPTF</sequence>
<protein>
    <submittedName>
        <fullName evidence="5">Ribonucleoside-triphosphate reductase</fullName>
    </submittedName>
</protein>
<dbReference type="InterPro" id="IPR007197">
    <property type="entry name" value="rSAM"/>
</dbReference>
<dbReference type="GO" id="GO:0051536">
    <property type="term" value="F:iron-sulfur cluster binding"/>
    <property type="evidence" value="ECO:0007669"/>
    <property type="project" value="UniProtKB-KW"/>
</dbReference>
<dbReference type="InterPro" id="IPR058240">
    <property type="entry name" value="rSAM_sf"/>
</dbReference>
<evidence type="ECO:0000256" key="1">
    <source>
        <dbReference type="ARBA" id="ARBA00022691"/>
    </source>
</evidence>
<dbReference type="GO" id="GO:0046872">
    <property type="term" value="F:metal ion binding"/>
    <property type="evidence" value="ECO:0007669"/>
    <property type="project" value="UniProtKB-KW"/>
</dbReference>
<accession>A0A1E3G2C3</accession>
<keyword evidence="2" id="KW-0479">Metal-binding</keyword>
<gene>
    <name evidence="5" type="ORF">A4H02_06020</name>
</gene>
<dbReference type="RefSeq" id="WP_069293266.1">
    <property type="nucleotide sequence ID" value="NZ_CP140110.1"/>
</dbReference>
<reference evidence="6" key="1">
    <citation type="submission" date="2016-04" db="EMBL/GenBank/DDBJ databases">
        <title>The genome sequence project of a novel Fervidobacterium isolate from a hot spring in Thailand.</title>
        <authorList>
            <person name="Gonzalez J.M."/>
            <person name="Cuecas A."/>
            <person name="Kanoksilapatham W."/>
        </authorList>
    </citation>
    <scope>NUCLEOTIDE SEQUENCE [LARGE SCALE GENOMIC DNA]</scope>
    <source>
        <strain evidence="6">FC2004</strain>
    </source>
</reference>
<evidence type="ECO:0000256" key="2">
    <source>
        <dbReference type="ARBA" id="ARBA00022723"/>
    </source>
</evidence>
<proteinExistence type="predicted"/>
<dbReference type="STRING" id="1008305.A4H02_06020"/>
<keyword evidence="3" id="KW-0408">Iron</keyword>
<organism evidence="5 6">
    <name type="scientific">Fervidobacterium thailandense</name>
    <dbReference type="NCBI Taxonomy" id="1008305"/>
    <lineage>
        <taxon>Bacteria</taxon>
        <taxon>Thermotogati</taxon>
        <taxon>Thermotogota</taxon>
        <taxon>Thermotogae</taxon>
        <taxon>Thermotogales</taxon>
        <taxon>Fervidobacteriaceae</taxon>
        <taxon>Fervidobacterium</taxon>
    </lineage>
</organism>
<dbReference type="Gene3D" id="3.20.20.70">
    <property type="entry name" value="Aldolase class I"/>
    <property type="match status" value="1"/>
</dbReference>
<evidence type="ECO:0000256" key="3">
    <source>
        <dbReference type="ARBA" id="ARBA00023004"/>
    </source>
</evidence>
<dbReference type="SUPFAM" id="SSF102114">
    <property type="entry name" value="Radical SAM enzymes"/>
    <property type="match status" value="1"/>
</dbReference>
<name>A0A1E3G2C3_9BACT</name>
<comment type="caution">
    <text evidence="5">The sequence shown here is derived from an EMBL/GenBank/DDBJ whole genome shotgun (WGS) entry which is preliminary data.</text>
</comment>